<evidence type="ECO:0000313" key="2">
    <source>
        <dbReference type="EMBL" id="MBB4248497.1"/>
    </source>
</evidence>
<keyword evidence="3" id="KW-1185">Reference proteome</keyword>
<accession>A0A840G282</accession>
<gene>
    <name evidence="2" type="ORF">GGD90_002889</name>
</gene>
<evidence type="ECO:0000256" key="1">
    <source>
        <dbReference type="SAM" id="Phobius"/>
    </source>
</evidence>
<comment type="caution">
    <text evidence="2">The sequence shown here is derived from an EMBL/GenBank/DDBJ whole genome shotgun (WGS) entry which is preliminary data.</text>
</comment>
<dbReference type="EMBL" id="JACIGE010000011">
    <property type="protein sequence ID" value="MBB4248497.1"/>
    <property type="molecule type" value="Genomic_DNA"/>
</dbReference>
<dbReference type="Proteomes" id="UP000587070">
    <property type="component" value="Unassembled WGS sequence"/>
</dbReference>
<reference evidence="2 3" key="1">
    <citation type="submission" date="2020-08" db="EMBL/GenBank/DDBJ databases">
        <title>Genome sequencing of Purple Non-Sulfur Bacteria from various extreme environments.</title>
        <authorList>
            <person name="Mayer M."/>
        </authorList>
    </citation>
    <scope>NUCLEOTIDE SEQUENCE [LARGE SCALE GENOMIC DNA]</scope>
    <source>
        <strain evidence="2 3">2761</strain>
    </source>
</reference>
<keyword evidence="1" id="KW-0472">Membrane</keyword>
<evidence type="ECO:0000313" key="3">
    <source>
        <dbReference type="Proteomes" id="UP000587070"/>
    </source>
</evidence>
<feature type="transmembrane region" description="Helical" evidence="1">
    <location>
        <begin position="169"/>
        <end position="192"/>
    </location>
</feature>
<keyword evidence="1" id="KW-0812">Transmembrane</keyword>
<proteinExistence type="predicted"/>
<dbReference type="AlphaFoldDB" id="A0A840G282"/>
<name>A0A840G282_RHOTE</name>
<sequence>MEWRGTSEGKSIFAGKEKRLGRPLTALEKALPISKYTAIIAFISLIPFLSADLWEASHLHITPLEKSYASVSLRLGGGGKSPPVIVLTEGGKDLFVSSCDGLKELLCREEYSENPAVVDMAVVIEVSPGKGVIKRINMSDKLGKEVVVTNPYANTWAKSYQSNPYQKNWFLLVIFVGAVLVFLVLSISSTIINSRSRRK</sequence>
<dbReference type="RefSeq" id="WP_153116355.1">
    <property type="nucleotide sequence ID" value="NZ_JACIGE010000011.1"/>
</dbReference>
<keyword evidence="1" id="KW-1133">Transmembrane helix</keyword>
<organism evidence="2 3">
    <name type="scientific">Rhodocyclus tenuis</name>
    <name type="common">Rhodospirillum tenue</name>
    <dbReference type="NCBI Taxonomy" id="1066"/>
    <lineage>
        <taxon>Bacteria</taxon>
        <taxon>Pseudomonadati</taxon>
        <taxon>Pseudomonadota</taxon>
        <taxon>Betaproteobacteria</taxon>
        <taxon>Rhodocyclales</taxon>
        <taxon>Rhodocyclaceae</taxon>
        <taxon>Rhodocyclus</taxon>
    </lineage>
</organism>
<protein>
    <submittedName>
        <fullName evidence="2">Uncharacterized protein</fullName>
    </submittedName>
</protein>